<sequence length="79" mass="9233">MIILNEMRDGLLVPLAELELQSGNGYWLEIPQGERDLPRVGYFRDWLQAEIERFWGEENLVSRQSDVLSFEDKIIAVQP</sequence>
<accession>S3IIF8</accession>
<evidence type="ECO:0000313" key="1">
    <source>
        <dbReference type="EMBL" id="EPF13628.1"/>
    </source>
</evidence>
<dbReference type="AlphaFoldDB" id="S3IIF8"/>
<name>S3IIF8_9ENTR</name>
<proteinExistence type="predicted"/>
<gene>
    <name evidence="1" type="ORF">HMPREF0201_03818</name>
</gene>
<dbReference type="PATRIC" id="fig|566551.4.peg.3482"/>
<dbReference type="RefSeq" id="WP_016538066.1">
    <property type="nucleotide sequence ID" value="NZ_KE161030.1"/>
</dbReference>
<dbReference type="EMBL" id="ATDT01000033">
    <property type="protein sequence ID" value="EPF13628.1"/>
    <property type="molecule type" value="Genomic_DNA"/>
</dbReference>
<evidence type="ECO:0000313" key="2">
    <source>
        <dbReference type="Proteomes" id="UP000014585"/>
    </source>
</evidence>
<dbReference type="OrthoDB" id="6787458at2"/>
<dbReference type="Proteomes" id="UP000014585">
    <property type="component" value="Unassembled WGS sequence"/>
</dbReference>
<comment type="caution">
    <text evidence="1">The sequence shown here is derived from an EMBL/GenBank/DDBJ whole genome shotgun (WGS) entry which is preliminary data.</text>
</comment>
<organism evidence="1 2">
    <name type="scientific">Cedecea davisae DSM 4568</name>
    <dbReference type="NCBI Taxonomy" id="566551"/>
    <lineage>
        <taxon>Bacteria</taxon>
        <taxon>Pseudomonadati</taxon>
        <taxon>Pseudomonadota</taxon>
        <taxon>Gammaproteobacteria</taxon>
        <taxon>Enterobacterales</taxon>
        <taxon>Enterobacteriaceae</taxon>
        <taxon>Cedecea</taxon>
    </lineage>
</organism>
<reference evidence="1 2" key="1">
    <citation type="submission" date="2013-04" db="EMBL/GenBank/DDBJ databases">
        <authorList>
            <person name="Weinstock G."/>
            <person name="Sodergren E."/>
            <person name="Lobos E.A."/>
            <person name="Fulton L."/>
            <person name="Fulton R."/>
            <person name="Courtney L."/>
            <person name="Fronick C."/>
            <person name="O'Laughlin M."/>
            <person name="Godfrey J."/>
            <person name="Wilson R.M."/>
            <person name="Miner T."/>
            <person name="Farmer C."/>
            <person name="Delehaunty K."/>
            <person name="Cordes M."/>
            <person name="Minx P."/>
            <person name="Tomlinson C."/>
            <person name="Chen J."/>
            <person name="Wollam A."/>
            <person name="Pepin K.H."/>
            <person name="Palsikar V.B."/>
            <person name="Zhang X."/>
            <person name="Suruliraj S."/>
            <person name="Perna N.T."/>
            <person name="Plunkett G."/>
            <person name="Warren W."/>
            <person name="Mitreva M."/>
            <person name="Mardis E.R."/>
            <person name="Wilson R.K."/>
        </authorList>
    </citation>
    <scope>NUCLEOTIDE SEQUENCE [LARGE SCALE GENOMIC DNA]</scope>
    <source>
        <strain evidence="1 2">DSM 4568</strain>
    </source>
</reference>
<dbReference type="STRING" id="566551.HMPREF0201_03818"/>
<protein>
    <submittedName>
        <fullName evidence="1">Uncharacterized protein</fullName>
    </submittedName>
</protein>
<dbReference type="HOGENOM" id="CLU_2599594_0_0_6"/>